<dbReference type="InterPro" id="IPR056236">
    <property type="entry name" value="HMA_PCA1"/>
</dbReference>
<comment type="subcellular location">
    <subcellularLocation>
        <location evidence="1 7">Membrane</location>
    </subcellularLocation>
</comment>
<organism evidence="11 12">
    <name type="scientific">Colletotrichum asianum</name>
    <dbReference type="NCBI Taxonomy" id="702518"/>
    <lineage>
        <taxon>Eukaryota</taxon>
        <taxon>Fungi</taxon>
        <taxon>Dikarya</taxon>
        <taxon>Ascomycota</taxon>
        <taxon>Pezizomycotina</taxon>
        <taxon>Sordariomycetes</taxon>
        <taxon>Hypocreomycetidae</taxon>
        <taxon>Glomerellales</taxon>
        <taxon>Glomerellaceae</taxon>
        <taxon>Colletotrichum</taxon>
        <taxon>Colletotrichum gloeosporioides species complex</taxon>
    </lineage>
</organism>
<feature type="transmembrane region" description="Helical" evidence="7">
    <location>
        <begin position="1118"/>
        <end position="1140"/>
    </location>
</feature>
<dbReference type="Gene3D" id="2.70.150.10">
    <property type="entry name" value="Calcium-transporting ATPase, cytoplasmic transduction domain A"/>
    <property type="match status" value="1"/>
</dbReference>
<feature type="domain" description="HMA" evidence="10">
    <location>
        <begin position="716"/>
        <end position="783"/>
    </location>
</feature>
<keyword evidence="4" id="KW-1278">Translocase</keyword>
<feature type="region of interest" description="Disordered" evidence="9">
    <location>
        <begin position="179"/>
        <end position="246"/>
    </location>
</feature>
<keyword evidence="2 7" id="KW-0812">Transmembrane</keyword>
<dbReference type="SFLD" id="SFLDF00027">
    <property type="entry name" value="p-type_atpase"/>
    <property type="match status" value="1"/>
</dbReference>
<dbReference type="NCBIfam" id="TIGR01511">
    <property type="entry name" value="ATPase-IB1_Cu"/>
    <property type="match status" value="1"/>
</dbReference>
<evidence type="ECO:0000256" key="8">
    <source>
        <dbReference type="SAM" id="Coils"/>
    </source>
</evidence>
<dbReference type="GO" id="GO:0016020">
    <property type="term" value="C:membrane"/>
    <property type="evidence" value="ECO:0007669"/>
    <property type="project" value="UniProtKB-SubCell"/>
</dbReference>
<dbReference type="SUPFAM" id="SSF81653">
    <property type="entry name" value="Calcium ATPase, transduction domain A"/>
    <property type="match status" value="1"/>
</dbReference>
<evidence type="ECO:0000256" key="3">
    <source>
        <dbReference type="ARBA" id="ARBA00022723"/>
    </source>
</evidence>
<feature type="transmembrane region" description="Helical" evidence="7">
    <location>
        <begin position="1493"/>
        <end position="1513"/>
    </location>
</feature>
<dbReference type="SUPFAM" id="SSF81665">
    <property type="entry name" value="Calcium ATPase, transmembrane domain M"/>
    <property type="match status" value="1"/>
</dbReference>
<feature type="region of interest" description="Disordered" evidence="9">
    <location>
        <begin position="438"/>
        <end position="466"/>
    </location>
</feature>
<dbReference type="InterPro" id="IPR059000">
    <property type="entry name" value="ATPase_P-type_domA"/>
</dbReference>
<evidence type="ECO:0000256" key="2">
    <source>
        <dbReference type="ARBA" id="ARBA00022692"/>
    </source>
</evidence>
<dbReference type="SUPFAM" id="SSF55008">
    <property type="entry name" value="HMA, heavy metal-associated domain"/>
    <property type="match status" value="1"/>
</dbReference>
<dbReference type="SFLD" id="SFLDS00003">
    <property type="entry name" value="Haloacid_Dehalogenase"/>
    <property type="match status" value="1"/>
</dbReference>
<dbReference type="EMBL" id="WOWK01000013">
    <property type="protein sequence ID" value="KAF0329247.1"/>
    <property type="molecule type" value="Genomic_DNA"/>
</dbReference>
<dbReference type="PROSITE" id="PS01047">
    <property type="entry name" value="HMA_1"/>
    <property type="match status" value="1"/>
</dbReference>
<dbReference type="InterPro" id="IPR001757">
    <property type="entry name" value="P_typ_ATPase"/>
</dbReference>
<dbReference type="Pfam" id="PF00702">
    <property type="entry name" value="Hydrolase"/>
    <property type="match status" value="1"/>
</dbReference>
<keyword evidence="7" id="KW-0067">ATP-binding</keyword>
<evidence type="ECO:0000313" key="11">
    <source>
        <dbReference type="EMBL" id="KAF0329247.1"/>
    </source>
</evidence>
<dbReference type="GO" id="GO:0005524">
    <property type="term" value="F:ATP binding"/>
    <property type="evidence" value="ECO:0007669"/>
    <property type="project" value="UniProtKB-UniRule"/>
</dbReference>
<accession>A0A8H3WNW0</accession>
<dbReference type="CDD" id="cd00371">
    <property type="entry name" value="HMA"/>
    <property type="match status" value="1"/>
</dbReference>
<sequence>MKGLSGMLADVYTTWLSPLTHCCTPLSTCLDEKPRQNTFDISEKLPSTVTRDQPVPMPPPFAGTMQKPAGPRSQPVKSKGVKRGFASLRERFSVRKRFRSDSSSPRRLQISGPTDFRHLHSESFQFPQYTTLQSVGHTMPPRPKRLSRPRPASFRPLELSIYVPKRELSPILPHFEMLTPPPPARAQPNPDDDVFGPSHEPSYSSMSFHLPRKISMSPSTLTMSPGDTPPKIPPKSRARSQTSSSVERMKERIAGAMLEVDKLQREIDLVMERQSIYVSSRPSTAHSMALTTHDMDPIPTVPALPPAAPSFAERLNPGVDRPHTAPPRPPMHIPHRGMAFADASAAFITPPPSRGREARPPPPPLPLVLRPPLRKKKSFSRVSSWLFPGGAAEQHHRNISHDSITNLPRPVTGREGFYQCVHAPRDGRTSFDTASTVSTWESEDGGQTVPTTWSPGSTPATRAEEHPPLERVTTFGKEKDTIAPRRGSVDCGGAEEVACVDEDCDAETYCEAEDNSTCRSVKLECCTSKEEHCDEKCILAAAAVECEKACDDDAAHDAAADHKHAHDKDGHHQGSACSTHLSKAFEQYSAYLESARCICRSILDRGLPTTCCSEQQTVAAAAAAAPVSAATSVKKRREKTEAHTTAHAHGQHKHHHHHGIKRRGKKLAHDHDMEIKPVRDDQSDCCSGHDVHLPSANKEQHHQFDGADVEKGAGLEHVALIVDGMTCSGCGNKLERTLKAAPGVSGVRVNFVMGNAEFDFDSSIGKAEDVIRSAERATGFHCTRMSSDDQALDILASGGAAKALADLAILGVSDVNIIDKKMVRVTYDPAGIGARTLFEKIGPLSNGLAPPRDDPSVASGRKRIHDQLIKTAAAAILTIPVAVFAFGEDSLKEQVSKQARSITSLVLATLVQLIAVPEFYKPAISALIHSWTIEMDMLVVISITAAYVYSVVGFGLRQANPKADVKEFFETSTLLITLVLLGRLVAASARIRAVAAVSLRSLQASSAVIVENGKDVEIDARLLQYGDKFKVLPHSTVPTDGLVMSGSSEVDESMLTGESVPVFKKQHDTVIAGTINGSGTLTAQLTRLPGKNTVTDIAELVEEAANSKPKIQDIADRIASWFVPVVASIAVVVTIVWVVIGLKVSKKSTGKAVADAVTYAVAVLAVSCPCALGLAVPMVLVIAGGIAAKGGVVIKSAECTERARKVTDVVFDKTGTITEGDLDVQEEDFFVSDHDEARAITKALVAGNKHPVSVAIAKHLAQRATPEIQLTDPQVIPGAGVEASFNESKVCAGNPTWAKVDSLPSVKRLQDDGMTLLVVTRDSNLIAVFGLRTRLRNEAVSVVNQLSRRGINVHLVSGDQTRAVESVASQVGIVNVAAQRNPAQKRDYVASLMSEDRLVMFVGDGTNDAVAVTQADVGVQLGSAASASDVTRGAADVVLLAGLEGIPFLLDVSRSSFRRMIFNFVWSAVYNVLAILLAAGVLERYKVTIPPAYAGLGEIVSVLPVIAAAMTMMTRKVRAEA</sequence>
<reference evidence="11 12" key="1">
    <citation type="submission" date="2019-12" db="EMBL/GenBank/DDBJ databases">
        <title>A genome sequence resource for the geographically widespread anthracnose pathogen Colletotrichum asianum.</title>
        <authorList>
            <person name="Meng Y."/>
        </authorList>
    </citation>
    <scope>NUCLEOTIDE SEQUENCE [LARGE SCALE GENOMIC DNA]</scope>
    <source>
        <strain evidence="11 12">ICMP 18580</strain>
    </source>
</reference>
<dbReference type="PANTHER" id="PTHR46594">
    <property type="entry name" value="P-TYPE CATION-TRANSPORTING ATPASE"/>
    <property type="match status" value="1"/>
</dbReference>
<protein>
    <recommendedName>
        <fullName evidence="10">HMA domain-containing protein</fullName>
    </recommendedName>
</protein>
<dbReference type="InterPro" id="IPR036163">
    <property type="entry name" value="HMA_dom_sf"/>
</dbReference>
<dbReference type="Gene3D" id="3.30.70.100">
    <property type="match status" value="1"/>
</dbReference>
<dbReference type="GO" id="GO:0016887">
    <property type="term" value="F:ATP hydrolysis activity"/>
    <property type="evidence" value="ECO:0007669"/>
    <property type="project" value="InterPro"/>
</dbReference>
<proteinExistence type="inferred from homology"/>
<comment type="caution">
    <text evidence="11">The sequence shown here is derived from an EMBL/GenBank/DDBJ whole genome shotgun (WGS) entry which is preliminary data.</text>
</comment>
<evidence type="ECO:0000313" key="12">
    <source>
        <dbReference type="Proteomes" id="UP000434172"/>
    </source>
</evidence>
<feature type="compositionally biased region" description="Polar residues" evidence="9">
    <location>
        <begin position="448"/>
        <end position="460"/>
    </location>
</feature>
<dbReference type="InterPro" id="IPR036412">
    <property type="entry name" value="HAD-like_sf"/>
</dbReference>
<feature type="region of interest" description="Disordered" evidence="9">
    <location>
        <begin position="348"/>
        <end position="370"/>
    </location>
</feature>
<dbReference type="GO" id="GO:0030003">
    <property type="term" value="P:intracellular monoatomic cation homeostasis"/>
    <property type="evidence" value="ECO:0007669"/>
    <property type="project" value="UniProtKB-ARBA"/>
</dbReference>
<evidence type="ECO:0000256" key="1">
    <source>
        <dbReference type="ARBA" id="ARBA00004370"/>
    </source>
</evidence>
<dbReference type="Gene3D" id="3.40.50.1000">
    <property type="entry name" value="HAD superfamily/HAD-like"/>
    <property type="match status" value="1"/>
</dbReference>
<dbReference type="PANTHER" id="PTHR46594:SF4">
    <property type="entry name" value="P-TYPE CATION-TRANSPORTING ATPASE"/>
    <property type="match status" value="1"/>
</dbReference>
<evidence type="ECO:0000256" key="7">
    <source>
        <dbReference type="RuleBase" id="RU362081"/>
    </source>
</evidence>
<dbReference type="GO" id="GO:0046872">
    <property type="term" value="F:metal ion binding"/>
    <property type="evidence" value="ECO:0007669"/>
    <property type="project" value="UniProtKB-KW"/>
</dbReference>
<feature type="compositionally biased region" description="Basic residues" evidence="9">
    <location>
        <begin position="649"/>
        <end position="663"/>
    </location>
</feature>
<keyword evidence="12" id="KW-1185">Reference proteome</keyword>
<dbReference type="FunFam" id="2.70.150.10:FF:000002">
    <property type="entry name" value="Copper-transporting ATPase 1, putative"/>
    <property type="match status" value="1"/>
</dbReference>
<dbReference type="PROSITE" id="PS50846">
    <property type="entry name" value="HMA_2"/>
    <property type="match status" value="1"/>
</dbReference>
<dbReference type="Pfam" id="PF00122">
    <property type="entry name" value="E1-E2_ATPase"/>
    <property type="match status" value="1"/>
</dbReference>
<comment type="similarity">
    <text evidence="7">Belongs to the cation transport ATPase (P-type) (TC 3.A.3) family. Type IB subfamily.</text>
</comment>
<dbReference type="InterPro" id="IPR044492">
    <property type="entry name" value="P_typ_ATPase_HD_dom"/>
</dbReference>
<gene>
    <name evidence="11" type="ORF">GQ607_003556</name>
</gene>
<dbReference type="PRINTS" id="PR00119">
    <property type="entry name" value="CATATPASE"/>
</dbReference>
<evidence type="ECO:0000256" key="6">
    <source>
        <dbReference type="ARBA" id="ARBA00023136"/>
    </source>
</evidence>
<name>A0A8H3WNW0_9PEZI</name>
<feature type="coiled-coil region" evidence="8">
    <location>
        <begin position="246"/>
        <end position="273"/>
    </location>
</feature>
<feature type="transmembrane region" description="Helical" evidence="7">
    <location>
        <begin position="937"/>
        <end position="956"/>
    </location>
</feature>
<dbReference type="InterPro" id="IPR023214">
    <property type="entry name" value="HAD_sf"/>
</dbReference>
<dbReference type="NCBIfam" id="TIGR01525">
    <property type="entry name" value="ATPase-IB_hvy"/>
    <property type="match status" value="1"/>
</dbReference>
<feature type="compositionally biased region" description="Polar residues" evidence="9">
    <location>
        <begin position="216"/>
        <end position="225"/>
    </location>
</feature>
<evidence type="ECO:0000256" key="5">
    <source>
        <dbReference type="ARBA" id="ARBA00022989"/>
    </source>
</evidence>
<dbReference type="InterPro" id="IPR023299">
    <property type="entry name" value="ATPase_P-typ_cyto_dom_N"/>
</dbReference>
<dbReference type="OrthoDB" id="432719at2759"/>
<dbReference type="InterPro" id="IPR027256">
    <property type="entry name" value="P-typ_ATPase_IB"/>
</dbReference>
<evidence type="ECO:0000256" key="9">
    <source>
        <dbReference type="SAM" id="MobiDB-lite"/>
    </source>
</evidence>
<evidence type="ECO:0000256" key="4">
    <source>
        <dbReference type="ARBA" id="ARBA00022967"/>
    </source>
</evidence>
<dbReference type="SFLD" id="SFLDG00002">
    <property type="entry name" value="C1.7:_P-type_atpase_like"/>
    <property type="match status" value="1"/>
</dbReference>
<dbReference type="NCBIfam" id="TIGR01494">
    <property type="entry name" value="ATPase_P-type"/>
    <property type="match status" value="1"/>
</dbReference>
<feature type="transmembrane region" description="Helical" evidence="7">
    <location>
        <begin position="1160"/>
        <end position="1186"/>
    </location>
</feature>
<feature type="region of interest" description="Disordered" evidence="9">
    <location>
        <begin position="637"/>
        <end position="663"/>
    </location>
</feature>
<keyword evidence="3 7" id="KW-0479">Metal-binding</keyword>
<keyword evidence="7" id="KW-0547">Nucleotide-binding</keyword>
<dbReference type="InterPro" id="IPR006121">
    <property type="entry name" value="HMA_dom"/>
</dbReference>
<feature type="transmembrane region" description="Helical" evidence="7">
    <location>
        <begin position="1460"/>
        <end position="1481"/>
    </location>
</feature>
<keyword evidence="6 7" id="KW-0472">Membrane</keyword>
<dbReference type="Pfam" id="PF00403">
    <property type="entry name" value="HMA"/>
    <property type="match status" value="1"/>
</dbReference>
<evidence type="ECO:0000259" key="10">
    <source>
        <dbReference type="PROSITE" id="PS50846"/>
    </source>
</evidence>
<dbReference type="GO" id="GO:0019829">
    <property type="term" value="F:ATPase-coupled monoatomic cation transmembrane transporter activity"/>
    <property type="evidence" value="ECO:0007669"/>
    <property type="project" value="InterPro"/>
</dbReference>
<dbReference type="InterPro" id="IPR018303">
    <property type="entry name" value="ATPase_P-typ_P_site"/>
</dbReference>
<keyword evidence="5 7" id="KW-1133">Transmembrane helix</keyword>
<dbReference type="Gene3D" id="3.40.1110.10">
    <property type="entry name" value="Calcium-transporting ATPase, cytoplasmic domain N"/>
    <property type="match status" value="1"/>
</dbReference>
<dbReference type="Pfam" id="PF24534">
    <property type="entry name" value="HMA_PCA1"/>
    <property type="match status" value="1"/>
</dbReference>
<dbReference type="Proteomes" id="UP000434172">
    <property type="component" value="Unassembled WGS sequence"/>
</dbReference>
<dbReference type="SUPFAM" id="SSF56784">
    <property type="entry name" value="HAD-like"/>
    <property type="match status" value="1"/>
</dbReference>
<dbReference type="PROSITE" id="PS00154">
    <property type="entry name" value="ATPASE_E1_E2"/>
    <property type="match status" value="1"/>
</dbReference>
<dbReference type="InterPro" id="IPR017969">
    <property type="entry name" value="Heavy-metal-associated_CS"/>
</dbReference>
<dbReference type="InterPro" id="IPR008250">
    <property type="entry name" value="ATPase_P-typ_transduc_dom_A_sf"/>
</dbReference>
<dbReference type="InterPro" id="IPR023298">
    <property type="entry name" value="ATPase_P-typ_TM_dom_sf"/>
</dbReference>
<keyword evidence="8" id="KW-0175">Coiled coil</keyword>